<accession>A0A1C4XEB6</accession>
<keyword evidence="2" id="KW-1185">Reference proteome</keyword>
<dbReference type="EMBL" id="FMCX01000003">
    <property type="protein sequence ID" value="SCF06632.1"/>
    <property type="molecule type" value="Genomic_DNA"/>
</dbReference>
<protein>
    <submittedName>
        <fullName evidence="1">Uncharacterized protein</fullName>
    </submittedName>
</protein>
<dbReference type="Proteomes" id="UP000199504">
    <property type="component" value="Unassembled WGS sequence"/>
</dbReference>
<dbReference type="AlphaFoldDB" id="A0A1C4XEB6"/>
<sequence>MGVVDTFGRSVTGGWGTSDSGSVWAVSTVGGGSSADFNVGGFVSGKGTHSHGGTNRYMRSVVASANIQDPDQVMDLAIYSPFVTGAAVVMGVVGRYQDANNYYWLRTEFNAGSSNIQLKISKVVGGTDTQIANVNPLPGLSYGLSAVRMRARIIDDMLQIKAWPASGSEPASWNLTAYDSTFSAAGGVGIQSWVVGGNTNSMPFPITYDNYNADENITPVVLSAVAQDVWPTRVLVSLTGITVGSSVALYRVVGGERTLVRAGIGSTVTDKSFLRVDAELPFGEPVSYVAVVNGTTEYTTAPVTYALDGGKVAVTDAITGNAAEVVITAWDEKSYERQSSVFKVGGRNVVVSGDIGMFEGDIELLTETDSARENLTELLTNATEGAVQIRQPGGYAGVDSYAVVTRVAERRFSQDGSDQRRYFTLSVAEVESWAPAMEARGFTLQDIANAYTGLVLADIAADYATLLDIAQGDFS</sequence>
<reference evidence="2" key="1">
    <citation type="submission" date="2016-06" db="EMBL/GenBank/DDBJ databases">
        <authorList>
            <person name="Varghese N."/>
            <person name="Submissions Spin"/>
        </authorList>
    </citation>
    <scope>NUCLEOTIDE SEQUENCE [LARGE SCALE GENOMIC DNA]</scope>
    <source>
        <strain evidence="2">DSM 44830</strain>
    </source>
</reference>
<evidence type="ECO:0000313" key="1">
    <source>
        <dbReference type="EMBL" id="SCF06632.1"/>
    </source>
</evidence>
<gene>
    <name evidence="1" type="ORF">GA0070564_10320</name>
</gene>
<dbReference type="STRING" id="262898.GA0070564_10320"/>
<dbReference type="OrthoDB" id="3406147at2"/>
<proteinExistence type="predicted"/>
<organism evidence="1 2">
    <name type="scientific">Micromonospora mirobrigensis</name>
    <dbReference type="NCBI Taxonomy" id="262898"/>
    <lineage>
        <taxon>Bacteria</taxon>
        <taxon>Bacillati</taxon>
        <taxon>Actinomycetota</taxon>
        <taxon>Actinomycetes</taxon>
        <taxon>Micromonosporales</taxon>
        <taxon>Micromonosporaceae</taxon>
        <taxon>Micromonospora</taxon>
    </lineage>
</organism>
<evidence type="ECO:0000313" key="2">
    <source>
        <dbReference type="Proteomes" id="UP000199504"/>
    </source>
</evidence>
<dbReference type="RefSeq" id="WP_141714757.1">
    <property type="nucleotide sequence ID" value="NZ_FMCX01000003.1"/>
</dbReference>
<name>A0A1C4XEB6_9ACTN</name>